<protein>
    <submittedName>
        <fullName evidence="1">Uncharacterized protein</fullName>
    </submittedName>
</protein>
<evidence type="ECO:0000313" key="1">
    <source>
        <dbReference type="EMBL" id="SEU22249.1"/>
    </source>
</evidence>
<dbReference type="AlphaFoldDB" id="A0A1I0KCZ2"/>
<gene>
    <name evidence="1" type="ORF">SAMN05216313_1684</name>
</gene>
<organism evidence="1 2">
    <name type="scientific">Enterocloster lavalensis</name>
    <dbReference type="NCBI Taxonomy" id="460384"/>
    <lineage>
        <taxon>Bacteria</taxon>
        <taxon>Bacillati</taxon>
        <taxon>Bacillota</taxon>
        <taxon>Clostridia</taxon>
        <taxon>Lachnospirales</taxon>
        <taxon>Lachnospiraceae</taxon>
        <taxon>Enterocloster</taxon>
    </lineage>
</organism>
<accession>A0A1I0KCZ2</accession>
<sequence>MKTVRYSDREKMIVEEGLAAVERVLTGDDTDAIERLLLCLDYYMDPYYGNRLPYERELIVLLQNMILSSNPLELKQDALQLLTSYAWPPFSVLERGMAEAEKGRLRLEPALKQDIIYALNMAKEEAALTALLEKCVSIIRSMREEFKELDQGRFGVLPQCSIVKYCAGVDSEPIGYFKNATLHTWKLEQDKYTLADNALCHQQKPVSGMFFPQGGFWISFDLERGAGYLIYQLGPRFGRGFTFDLVFPEEGGARLENERVDWVS</sequence>
<dbReference type="Proteomes" id="UP000198508">
    <property type="component" value="Unassembled WGS sequence"/>
</dbReference>
<evidence type="ECO:0000313" key="2">
    <source>
        <dbReference type="Proteomes" id="UP000198508"/>
    </source>
</evidence>
<dbReference type="STRING" id="460384.SAMN05216313_1684"/>
<reference evidence="2" key="1">
    <citation type="submission" date="2016-10" db="EMBL/GenBank/DDBJ databases">
        <authorList>
            <person name="Varghese N."/>
            <person name="Submissions S."/>
        </authorList>
    </citation>
    <scope>NUCLEOTIDE SEQUENCE [LARGE SCALE GENOMIC DNA]</scope>
    <source>
        <strain evidence="2">NLAE-zl-G277</strain>
    </source>
</reference>
<proteinExistence type="predicted"/>
<name>A0A1I0KCZ2_9FIRM</name>
<dbReference type="EMBL" id="FOIM01000068">
    <property type="protein sequence ID" value="SEU22249.1"/>
    <property type="molecule type" value="Genomic_DNA"/>
</dbReference>
<keyword evidence="2" id="KW-1185">Reference proteome</keyword>
<dbReference type="RefSeq" id="WP_092371987.1">
    <property type="nucleotide sequence ID" value="NZ_FOIM01000068.1"/>
</dbReference>